<evidence type="ECO:0000313" key="1">
    <source>
        <dbReference type="EMBL" id="SDP82337.1"/>
    </source>
</evidence>
<dbReference type="Proteomes" id="UP000198597">
    <property type="component" value="Unassembled WGS sequence"/>
</dbReference>
<dbReference type="STRING" id="94869.SAMN04488529_12019"/>
<protein>
    <submittedName>
        <fullName evidence="1">DNA-binding ferritin-like protein (Dps family)</fullName>
    </submittedName>
</protein>
<dbReference type="RefSeq" id="WP_089973334.1">
    <property type="nucleotide sequence ID" value="NZ_FNJM01000020.1"/>
</dbReference>
<sequence length="117" mass="13576">MFDYIIKLVIGDVEEKREYKQMMKRVDSLPKEYKFAFGKIQHYMYSIGPLNGDMIIFTDLVDLFESSAAEGRQVLEVIGSDVGKFCDEFMQASITNTETLREKLNKEVAEKFNKEGR</sequence>
<keyword evidence="1" id="KW-0238">DNA-binding</keyword>
<gene>
    <name evidence="1" type="ORF">SAMN04488529_12019</name>
</gene>
<dbReference type="Gene3D" id="1.10.1900.10">
    <property type="entry name" value="c-terminal domain of poly(a) binding protein"/>
    <property type="match status" value="1"/>
</dbReference>
<dbReference type="OrthoDB" id="2087617at2"/>
<keyword evidence="2" id="KW-1185">Reference proteome</keyword>
<dbReference type="InterPro" id="IPR008316">
    <property type="entry name" value="UCP029876"/>
</dbReference>
<dbReference type="GO" id="GO:0003677">
    <property type="term" value="F:DNA binding"/>
    <property type="evidence" value="ECO:0007669"/>
    <property type="project" value="UniProtKB-KW"/>
</dbReference>
<name>A0A1H0VUU9_9CLOT</name>
<dbReference type="SUPFAM" id="SSF158560">
    <property type="entry name" value="BH3980-like"/>
    <property type="match status" value="1"/>
</dbReference>
<accession>A0A1H0VUU9</accession>
<organism evidence="1 2">
    <name type="scientific">Clostridium gasigenes</name>
    <dbReference type="NCBI Taxonomy" id="94869"/>
    <lineage>
        <taxon>Bacteria</taxon>
        <taxon>Bacillati</taxon>
        <taxon>Bacillota</taxon>
        <taxon>Clostridia</taxon>
        <taxon>Eubacteriales</taxon>
        <taxon>Clostridiaceae</taxon>
        <taxon>Clostridium</taxon>
    </lineage>
</organism>
<dbReference type="EMBL" id="FNJM01000020">
    <property type="protein sequence ID" value="SDP82337.1"/>
    <property type="molecule type" value="Genomic_DNA"/>
</dbReference>
<reference evidence="1 2" key="1">
    <citation type="submission" date="2016-10" db="EMBL/GenBank/DDBJ databases">
        <authorList>
            <person name="de Groot N.N."/>
        </authorList>
    </citation>
    <scope>NUCLEOTIDE SEQUENCE [LARGE SCALE GENOMIC DNA]</scope>
    <source>
        <strain evidence="1 2">DSM 12272</strain>
    </source>
</reference>
<evidence type="ECO:0000313" key="2">
    <source>
        <dbReference type="Proteomes" id="UP000198597"/>
    </source>
</evidence>
<dbReference type="AlphaFoldDB" id="A0A1H0VUU9"/>
<proteinExistence type="predicted"/>
<dbReference type="Pfam" id="PF06304">
    <property type="entry name" value="DUF1048"/>
    <property type="match status" value="1"/>
</dbReference>